<proteinExistence type="predicted"/>
<evidence type="ECO:0000313" key="1">
    <source>
        <dbReference type="EMBL" id="JAD29078.1"/>
    </source>
</evidence>
<reference evidence="1" key="1">
    <citation type="submission" date="2014-09" db="EMBL/GenBank/DDBJ databases">
        <authorList>
            <person name="Magalhaes I.L.F."/>
            <person name="Oliveira U."/>
            <person name="Santos F.R."/>
            <person name="Vidigal T.H.D.A."/>
            <person name="Brescovit A.D."/>
            <person name="Santos A.J."/>
        </authorList>
    </citation>
    <scope>NUCLEOTIDE SEQUENCE</scope>
    <source>
        <tissue evidence="1">Shoot tissue taken approximately 20 cm above the soil surface</tissue>
    </source>
</reference>
<reference evidence="1" key="2">
    <citation type="journal article" date="2015" name="Data Brief">
        <title>Shoot transcriptome of the giant reed, Arundo donax.</title>
        <authorList>
            <person name="Barrero R.A."/>
            <person name="Guerrero F.D."/>
            <person name="Moolhuijzen P."/>
            <person name="Goolsby J.A."/>
            <person name="Tidwell J."/>
            <person name="Bellgard S.E."/>
            <person name="Bellgard M.I."/>
        </authorList>
    </citation>
    <scope>NUCLEOTIDE SEQUENCE</scope>
    <source>
        <tissue evidence="1">Shoot tissue taken approximately 20 cm above the soil surface</tissue>
    </source>
</reference>
<name>A0A0A8YUK3_ARUDO</name>
<protein>
    <submittedName>
        <fullName evidence="1">Uncharacterized protein</fullName>
    </submittedName>
</protein>
<dbReference type="EMBL" id="GBRH01268817">
    <property type="protein sequence ID" value="JAD29078.1"/>
    <property type="molecule type" value="Transcribed_RNA"/>
</dbReference>
<dbReference type="AlphaFoldDB" id="A0A0A8YUK3"/>
<organism evidence="1">
    <name type="scientific">Arundo donax</name>
    <name type="common">Giant reed</name>
    <name type="synonym">Donax arundinaceus</name>
    <dbReference type="NCBI Taxonomy" id="35708"/>
    <lineage>
        <taxon>Eukaryota</taxon>
        <taxon>Viridiplantae</taxon>
        <taxon>Streptophyta</taxon>
        <taxon>Embryophyta</taxon>
        <taxon>Tracheophyta</taxon>
        <taxon>Spermatophyta</taxon>
        <taxon>Magnoliopsida</taxon>
        <taxon>Liliopsida</taxon>
        <taxon>Poales</taxon>
        <taxon>Poaceae</taxon>
        <taxon>PACMAD clade</taxon>
        <taxon>Arundinoideae</taxon>
        <taxon>Arundineae</taxon>
        <taxon>Arundo</taxon>
    </lineage>
</organism>
<accession>A0A0A8YUK3</accession>
<sequence>MKFKAFSMHKLNVGSTYDFCLRETRMLFIIKG</sequence>